<sequence>MSRKPCPERPTLVLPQHHPVSNAVTTTAPSRTPLSTLHLVCWNDGVGTRSWVTRGLWFQAATWPAPPRLALRAPKYRTPGVRRGLVSRVDVLSLQALGPPPAPPERHLQPESVNSSWKLLGRRWGARSREAARGAIGWQRAGLTDNPIGSDMRQVGGLGLDCCCVLCYYRGHV</sequence>
<organism evidence="1 2">
    <name type="scientific">Massariosphaeria phaeospora</name>
    <dbReference type="NCBI Taxonomy" id="100035"/>
    <lineage>
        <taxon>Eukaryota</taxon>
        <taxon>Fungi</taxon>
        <taxon>Dikarya</taxon>
        <taxon>Ascomycota</taxon>
        <taxon>Pezizomycotina</taxon>
        <taxon>Dothideomycetes</taxon>
        <taxon>Pleosporomycetidae</taxon>
        <taxon>Pleosporales</taxon>
        <taxon>Pleosporales incertae sedis</taxon>
        <taxon>Massariosphaeria</taxon>
    </lineage>
</organism>
<keyword evidence="2" id="KW-1185">Reference proteome</keyword>
<dbReference type="Proteomes" id="UP000481861">
    <property type="component" value="Unassembled WGS sequence"/>
</dbReference>
<dbReference type="EMBL" id="JAADJZ010000023">
    <property type="protein sequence ID" value="KAF2867379.1"/>
    <property type="molecule type" value="Genomic_DNA"/>
</dbReference>
<accession>A0A7C8M3S1</accession>
<proteinExistence type="predicted"/>
<reference evidence="1 2" key="1">
    <citation type="submission" date="2020-01" db="EMBL/GenBank/DDBJ databases">
        <authorList>
            <consortium name="DOE Joint Genome Institute"/>
            <person name="Haridas S."/>
            <person name="Albert R."/>
            <person name="Binder M."/>
            <person name="Bloem J."/>
            <person name="Labutti K."/>
            <person name="Salamov A."/>
            <person name="Andreopoulos B."/>
            <person name="Baker S.E."/>
            <person name="Barry K."/>
            <person name="Bills G."/>
            <person name="Bluhm B.H."/>
            <person name="Cannon C."/>
            <person name="Castanera R."/>
            <person name="Culley D.E."/>
            <person name="Daum C."/>
            <person name="Ezra D."/>
            <person name="Gonzalez J.B."/>
            <person name="Henrissat B."/>
            <person name="Kuo A."/>
            <person name="Liang C."/>
            <person name="Lipzen A."/>
            <person name="Lutzoni F."/>
            <person name="Magnuson J."/>
            <person name="Mondo S."/>
            <person name="Nolan M."/>
            <person name="Ohm R."/>
            <person name="Pangilinan J."/>
            <person name="Park H.-J.H."/>
            <person name="Ramirez L."/>
            <person name="Alfaro M."/>
            <person name="Sun H."/>
            <person name="Tritt A."/>
            <person name="Yoshinaga Y."/>
            <person name="Zwiers L.-H.L."/>
            <person name="Turgeon B.G."/>
            <person name="Goodwin S.B."/>
            <person name="Spatafora J.W."/>
            <person name="Crous P.W."/>
            <person name="Grigoriev I.V."/>
        </authorList>
    </citation>
    <scope>NUCLEOTIDE SEQUENCE [LARGE SCALE GENOMIC DNA]</scope>
    <source>
        <strain evidence="1 2">CBS 611.86</strain>
    </source>
</reference>
<evidence type="ECO:0000313" key="1">
    <source>
        <dbReference type="EMBL" id="KAF2867379.1"/>
    </source>
</evidence>
<protein>
    <submittedName>
        <fullName evidence="1">Uncharacterized protein</fullName>
    </submittedName>
</protein>
<name>A0A7C8M3S1_9PLEO</name>
<dbReference type="AlphaFoldDB" id="A0A7C8M3S1"/>
<evidence type="ECO:0000313" key="2">
    <source>
        <dbReference type="Proteomes" id="UP000481861"/>
    </source>
</evidence>
<gene>
    <name evidence="1" type="ORF">BDV95DRAFT_178601</name>
</gene>
<comment type="caution">
    <text evidence="1">The sequence shown here is derived from an EMBL/GenBank/DDBJ whole genome shotgun (WGS) entry which is preliminary data.</text>
</comment>